<dbReference type="EMBL" id="JAPOHA010000005">
    <property type="protein sequence ID" value="MCY1713820.1"/>
    <property type="molecule type" value="Genomic_DNA"/>
</dbReference>
<name>A0ABT4BSP9_9FIRM</name>
<dbReference type="CDD" id="cd00093">
    <property type="entry name" value="HTH_XRE"/>
    <property type="match status" value="1"/>
</dbReference>
<protein>
    <submittedName>
        <fullName evidence="3">Helix-turn-helix transcriptional regulator</fullName>
    </submittedName>
</protein>
<evidence type="ECO:0000313" key="4">
    <source>
        <dbReference type="Proteomes" id="UP001082703"/>
    </source>
</evidence>
<dbReference type="PANTHER" id="PTHR46558">
    <property type="entry name" value="TRACRIPTIONAL REGULATORY PROTEIN-RELATED-RELATED"/>
    <property type="match status" value="1"/>
</dbReference>
<proteinExistence type="predicted"/>
<dbReference type="Pfam" id="PF01381">
    <property type="entry name" value="HTH_3"/>
    <property type="match status" value="1"/>
</dbReference>
<comment type="caution">
    <text evidence="3">The sequence shown here is derived from an EMBL/GenBank/DDBJ whole genome shotgun (WGS) entry which is preliminary data.</text>
</comment>
<dbReference type="SMART" id="SM00530">
    <property type="entry name" value="HTH_XRE"/>
    <property type="match status" value="1"/>
</dbReference>
<dbReference type="PROSITE" id="PS50943">
    <property type="entry name" value="HTH_CROC1"/>
    <property type="match status" value="1"/>
</dbReference>
<dbReference type="PANTHER" id="PTHR46558:SF11">
    <property type="entry name" value="HTH-TYPE TRANSCRIPTIONAL REGULATOR XRE"/>
    <property type="match status" value="1"/>
</dbReference>
<evidence type="ECO:0000256" key="1">
    <source>
        <dbReference type="ARBA" id="ARBA00023125"/>
    </source>
</evidence>
<feature type="domain" description="HTH cro/C1-type" evidence="2">
    <location>
        <begin position="6"/>
        <end position="60"/>
    </location>
</feature>
<sequence length="67" mass="7979">MYLPRLKELREKAEKGQKEIADLLKISQQQYSLYETGAREIKLCYLITLSKYYRVSIDYMLGLTDKK</sequence>
<keyword evidence="1" id="KW-0238">DNA-binding</keyword>
<evidence type="ECO:0000259" key="2">
    <source>
        <dbReference type="PROSITE" id="PS50943"/>
    </source>
</evidence>
<reference evidence="3 4" key="1">
    <citation type="submission" date="2022-11" db="EMBL/GenBank/DDBJ databases">
        <authorList>
            <person name="Caiyu Z."/>
        </authorList>
    </citation>
    <scope>NUCLEOTIDE SEQUENCE [LARGE SCALE GENOMIC DNA]</scope>
    <source>
        <strain evidence="3 4">YR-4</strain>
    </source>
</reference>
<dbReference type="InterPro" id="IPR001387">
    <property type="entry name" value="Cro/C1-type_HTH"/>
</dbReference>
<organism evidence="3 4">
    <name type="scientific">Caproiciproducens galactitolivorans</name>
    <dbReference type="NCBI Taxonomy" id="642589"/>
    <lineage>
        <taxon>Bacteria</taxon>
        <taxon>Bacillati</taxon>
        <taxon>Bacillota</taxon>
        <taxon>Clostridia</taxon>
        <taxon>Eubacteriales</taxon>
        <taxon>Acutalibacteraceae</taxon>
        <taxon>Caproiciproducens</taxon>
    </lineage>
</organism>
<dbReference type="SUPFAM" id="SSF47413">
    <property type="entry name" value="lambda repressor-like DNA-binding domains"/>
    <property type="match status" value="1"/>
</dbReference>
<gene>
    <name evidence="3" type="ORF">OUY18_06090</name>
</gene>
<dbReference type="InterPro" id="IPR010982">
    <property type="entry name" value="Lambda_DNA-bd_dom_sf"/>
</dbReference>
<accession>A0ABT4BSP9</accession>
<dbReference type="Gene3D" id="1.10.260.40">
    <property type="entry name" value="lambda repressor-like DNA-binding domains"/>
    <property type="match status" value="1"/>
</dbReference>
<dbReference type="Proteomes" id="UP001082703">
    <property type="component" value="Unassembled WGS sequence"/>
</dbReference>
<keyword evidence="4" id="KW-1185">Reference proteome</keyword>
<evidence type="ECO:0000313" key="3">
    <source>
        <dbReference type="EMBL" id="MCY1713820.1"/>
    </source>
</evidence>